<dbReference type="RefSeq" id="XP_064668723.1">
    <property type="nucleotide sequence ID" value="XM_064808745.1"/>
</dbReference>
<feature type="chain" id="PRO_5042996165" evidence="2">
    <location>
        <begin position="30"/>
        <end position="225"/>
    </location>
</feature>
<keyword evidence="4" id="KW-1185">Reference proteome</keyword>
<dbReference type="EMBL" id="MU853347">
    <property type="protein sequence ID" value="KAK4111153.1"/>
    <property type="molecule type" value="Genomic_DNA"/>
</dbReference>
<evidence type="ECO:0000256" key="1">
    <source>
        <dbReference type="SAM" id="Phobius"/>
    </source>
</evidence>
<reference evidence="3" key="2">
    <citation type="submission" date="2023-05" db="EMBL/GenBank/DDBJ databases">
        <authorList>
            <consortium name="Lawrence Berkeley National Laboratory"/>
            <person name="Steindorff A."/>
            <person name="Hensen N."/>
            <person name="Bonometti L."/>
            <person name="Westerberg I."/>
            <person name="Brannstrom I.O."/>
            <person name="Guillou S."/>
            <person name="Cros-Aarteil S."/>
            <person name="Calhoun S."/>
            <person name="Haridas S."/>
            <person name="Kuo A."/>
            <person name="Mondo S."/>
            <person name="Pangilinan J."/>
            <person name="Riley R."/>
            <person name="Labutti K."/>
            <person name="Andreopoulos B."/>
            <person name="Lipzen A."/>
            <person name="Chen C."/>
            <person name="Yanf M."/>
            <person name="Daum C."/>
            <person name="Ng V."/>
            <person name="Clum A."/>
            <person name="Ohm R."/>
            <person name="Martin F."/>
            <person name="Silar P."/>
            <person name="Natvig D."/>
            <person name="Lalanne C."/>
            <person name="Gautier V."/>
            <person name="Ament-Velasquez S.L."/>
            <person name="Kruys A."/>
            <person name="Hutchinson M.I."/>
            <person name="Powell A.J."/>
            <person name="Barry K."/>
            <person name="Miller A.N."/>
            <person name="Grigoriev I.V."/>
            <person name="Debuchy R."/>
            <person name="Gladieux P."/>
            <person name="Thoren M.H."/>
            <person name="Johannesson H."/>
        </authorList>
    </citation>
    <scope>NUCLEOTIDE SEQUENCE</scope>
    <source>
        <strain evidence="3">CBS 508.74</strain>
    </source>
</reference>
<comment type="caution">
    <text evidence="3">The sequence shown here is derived from an EMBL/GenBank/DDBJ whole genome shotgun (WGS) entry which is preliminary data.</text>
</comment>
<dbReference type="AlphaFoldDB" id="A0AAN6TB74"/>
<protein>
    <submittedName>
        <fullName evidence="3">Uncharacterized protein</fullName>
    </submittedName>
</protein>
<evidence type="ECO:0000313" key="4">
    <source>
        <dbReference type="Proteomes" id="UP001302812"/>
    </source>
</evidence>
<accession>A0AAN6TB74</accession>
<gene>
    <name evidence="3" type="ORF">N656DRAFT_171855</name>
</gene>
<reference evidence="3" key="1">
    <citation type="journal article" date="2023" name="Mol. Phylogenet. Evol.">
        <title>Genome-scale phylogeny and comparative genomics of the fungal order Sordariales.</title>
        <authorList>
            <person name="Hensen N."/>
            <person name="Bonometti L."/>
            <person name="Westerberg I."/>
            <person name="Brannstrom I.O."/>
            <person name="Guillou S."/>
            <person name="Cros-Aarteil S."/>
            <person name="Calhoun S."/>
            <person name="Haridas S."/>
            <person name="Kuo A."/>
            <person name="Mondo S."/>
            <person name="Pangilinan J."/>
            <person name="Riley R."/>
            <person name="LaButti K."/>
            <person name="Andreopoulos B."/>
            <person name="Lipzen A."/>
            <person name="Chen C."/>
            <person name="Yan M."/>
            <person name="Daum C."/>
            <person name="Ng V."/>
            <person name="Clum A."/>
            <person name="Steindorff A."/>
            <person name="Ohm R.A."/>
            <person name="Martin F."/>
            <person name="Silar P."/>
            <person name="Natvig D.O."/>
            <person name="Lalanne C."/>
            <person name="Gautier V."/>
            <person name="Ament-Velasquez S.L."/>
            <person name="Kruys A."/>
            <person name="Hutchinson M.I."/>
            <person name="Powell A.J."/>
            <person name="Barry K."/>
            <person name="Miller A.N."/>
            <person name="Grigoriev I.V."/>
            <person name="Debuchy R."/>
            <person name="Gladieux P."/>
            <person name="Hiltunen Thoren M."/>
            <person name="Johannesson H."/>
        </authorList>
    </citation>
    <scope>NUCLEOTIDE SEQUENCE</scope>
    <source>
        <strain evidence="3">CBS 508.74</strain>
    </source>
</reference>
<keyword evidence="1" id="KW-0812">Transmembrane</keyword>
<evidence type="ECO:0000313" key="3">
    <source>
        <dbReference type="EMBL" id="KAK4111153.1"/>
    </source>
</evidence>
<name>A0AAN6TB74_9PEZI</name>
<keyword evidence="1" id="KW-1133">Transmembrane helix</keyword>
<feature type="signal peptide" evidence="2">
    <location>
        <begin position="1"/>
        <end position="29"/>
    </location>
</feature>
<dbReference type="Proteomes" id="UP001302812">
    <property type="component" value="Unassembled WGS sequence"/>
</dbReference>
<organism evidence="3 4">
    <name type="scientific">Canariomyces notabilis</name>
    <dbReference type="NCBI Taxonomy" id="2074819"/>
    <lineage>
        <taxon>Eukaryota</taxon>
        <taxon>Fungi</taxon>
        <taxon>Dikarya</taxon>
        <taxon>Ascomycota</taxon>
        <taxon>Pezizomycotina</taxon>
        <taxon>Sordariomycetes</taxon>
        <taxon>Sordariomycetidae</taxon>
        <taxon>Sordariales</taxon>
        <taxon>Chaetomiaceae</taxon>
        <taxon>Canariomyces</taxon>
    </lineage>
</organism>
<evidence type="ECO:0000256" key="2">
    <source>
        <dbReference type="SAM" id="SignalP"/>
    </source>
</evidence>
<proteinExistence type="predicted"/>
<sequence>MGRLMFSTSSLVTICDSLWPLVGVGVGQGRPSCHCSKRMVRPELHHTVRGTGTSNFGIAGLRLVPRQWERTLPFQVPKSSRNLIFFLLSKTVCMRSRSFFSNLLFRLSLASVLTLLPLSSIAFFSLQVALFGFASSRRQGLPIRRTDSWAPLLPCVPWSLSLCPQSWRYTAKDCESWNPRDFPGILLALCPCFALLAPIFDVHNSAGDVFVYGIVAVLLSPWKRS</sequence>
<keyword evidence="1" id="KW-0472">Membrane</keyword>
<keyword evidence="2" id="KW-0732">Signal</keyword>
<dbReference type="GeneID" id="89932868"/>
<feature type="transmembrane region" description="Helical" evidence="1">
    <location>
        <begin position="103"/>
        <end position="129"/>
    </location>
</feature>